<dbReference type="Proteomes" id="UP000826271">
    <property type="component" value="Unassembled WGS sequence"/>
</dbReference>
<evidence type="ECO:0000313" key="1">
    <source>
        <dbReference type="EMBL" id="KAG8384542.1"/>
    </source>
</evidence>
<dbReference type="InterPro" id="IPR010683">
    <property type="entry name" value="DUF1262"/>
</dbReference>
<dbReference type="PANTHER" id="PTHR31050:SF4">
    <property type="entry name" value="DUF1262 FAMILY PROTEIN (DUF1262)"/>
    <property type="match status" value="1"/>
</dbReference>
<keyword evidence="2" id="KW-1185">Reference proteome</keyword>
<dbReference type="PANTHER" id="PTHR31050">
    <property type="entry name" value="OS08G0413200 PROTEIN"/>
    <property type="match status" value="1"/>
</dbReference>
<accession>A0AAV6XWQ4</accession>
<reference evidence="1" key="1">
    <citation type="submission" date="2019-10" db="EMBL/GenBank/DDBJ databases">
        <authorList>
            <person name="Zhang R."/>
            <person name="Pan Y."/>
            <person name="Wang J."/>
            <person name="Ma R."/>
            <person name="Yu S."/>
        </authorList>
    </citation>
    <scope>NUCLEOTIDE SEQUENCE</scope>
    <source>
        <strain evidence="1">LA-IB0</strain>
        <tissue evidence="1">Leaf</tissue>
    </source>
</reference>
<evidence type="ECO:0000313" key="2">
    <source>
        <dbReference type="Proteomes" id="UP000826271"/>
    </source>
</evidence>
<sequence length="389" mass="44519">MYVTRPRSVYGNFPGAVSVQPQSDGLYSGQLIVSDEASGPLKSFCCGLWRNGKIKRLPFPQDKILQVVHSSLQEAASVANVWFLPVLDQPLSSNRYYVIKAKGRHKGQAYACSREGDTGGMCCFDSALADPKTRPFDHRDRYQQFEIHPYHSGGFFAKSVEWDGYPPSFLRRGGWEVYTSPSSKLPLQQAPGLHSSNASNFPELNFPLQSKRSTPIVIGKWYCPFVFVKEEDCRVDEQMRKSMVYELSLKKWWERIFSAENESNSNNVVVVDARVKRLTCFVHGVEGEKDGGWDGGGFVWFKVKECCRKRGSVGLSCGVFEKMRWVQEMRGWFDGERDVRVFGEKSGENGWRKFGCYVLVESFVFRRLDGSLLINFNFRNTERIECKWE</sequence>
<name>A0AAV6XWQ4_9LAMI</name>
<comment type="caution">
    <text evidence="1">The sequence shown here is derived from an EMBL/GenBank/DDBJ whole genome shotgun (WGS) entry which is preliminary data.</text>
</comment>
<evidence type="ECO:0008006" key="3">
    <source>
        <dbReference type="Google" id="ProtNLM"/>
    </source>
</evidence>
<protein>
    <recommendedName>
        <fullName evidence="3">DUF1262 family protein</fullName>
    </recommendedName>
</protein>
<gene>
    <name evidence="1" type="ORF">BUALT_Bualt04G0128700</name>
</gene>
<organism evidence="1 2">
    <name type="scientific">Buddleja alternifolia</name>
    <dbReference type="NCBI Taxonomy" id="168488"/>
    <lineage>
        <taxon>Eukaryota</taxon>
        <taxon>Viridiplantae</taxon>
        <taxon>Streptophyta</taxon>
        <taxon>Embryophyta</taxon>
        <taxon>Tracheophyta</taxon>
        <taxon>Spermatophyta</taxon>
        <taxon>Magnoliopsida</taxon>
        <taxon>eudicotyledons</taxon>
        <taxon>Gunneridae</taxon>
        <taxon>Pentapetalae</taxon>
        <taxon>asterids</taxon>
        <taxon>lamiids</taxon>
        <taxon>Lamiales</taxon>
        <taxon>Scrophulariaceae</taxon>
        <taxon>Buddlejeae</taxon>
        <taxon>Buddleja</taxon>
    </lineage>
</organism>
<dbReference type="EMBL" id="WHWC01000004">
    <property type="protein sequence ID" value="KAG8384542.1"/>
    <property type="molecule type" value="Genomic_DNA"/>
</dbReference>
<dbReference type="AlphaFoldDB" id="A0AAV6XWQ4"/>
<dbReference type="Pfam" id="PF06880">
    <property type="entry name" value="DUF1262"/>
    <property type="match status" value="1"/>
</dbReference>
<proteinExistence type="predicted"/>